<comment type="caution">
    <text evidence="2">The sequence shown here is derived from an EMBL/GenBank/DDBJ whole genome shotgun (WGS) entry which is preliminary data.</text>
</comment>
<dbReference type="OrthoDB" id="2613992at2"/>
<feature type="signal peptide" evidence="1">
    <location>
        <begin position="1"/>
        <end position="21"/>
    </location>
</feature>
<protein>
    <recommendedName>
        <fullName evidence="4">DUF3221 domain-containing protein</fullName>
    </recommendedName>
</protein>
<proteinExistence type="predicted"/>
<sequence>MGKITLYAGVLLLCLALSACGSLSGKLSSFEKKEIDTVKENEILVNCSEEVNRGKKGNIIDIGYLCSVKVDEATAIEDQAGRQLQFSELSQGDTVTVEFAKSVNIRKGHVAVQAAKIVRLKQADAQQ</sequence>
<dbReference type="RefSeq" id="WP_112883358.1">
    <property type="nucleotide sequence ID" value="NZ_QLUW01000003.1"/>
</dbReference>
<evidence type="ECO:0000313" key="2">
    <source>
        <dbReference type="EMBL" id="RAP75094.1"/>
    </source>
</evidence>
<organism evidence="2 3">
    <name type="scientific">Paenibacillus montanisoli</name>
    <dbReference type="NCBI Taxonomy" id="2081970"/>
    <lineage>
        <taxon>Bacteria</taxon>
        <taxon>Bacillati</taxon>
        <taxon>Bacillota</taxon>
        <taxon>Bacilli</taxon>
        <taxon>Bacillales</taxon>
        <taxon>Paenibacillaceae</taxon>
        <taxon>Paenibacillus</taxon>
    </lineage>
</organism>
<gene>
    <name evidence="2" type="ORF">DL346_17050</name>
</gene>
<dbReference type="PROSITE" id="PS51257">
    <property type="entry name" value="PROKAR_LIPOPROTEIN"/>
    <property type="match status" value="1"/>
</dbReference>
<dbReference type="Proteomes" id="UP000249260">
    <property type="component" value="Unassembled WGS sequence"/>
</dbReference>
<evidence type="ECO:0000256" key="1">
    <source>
        <dbReference type="SAM" id="SignalP"/>
    </source>
</evidence>
<feature type="chain" id="PRO_5039179862" description="DUF3221 domain-containing protein" evidence="1">
    <location>
        <begin position="22"/>
        <end position="127"/>
    </location>
</feature>
<evidence type="ECO:0008006" key="4">
    <source>
        <dbReference type="Google" id="ProtNLM"/>
    </source>
</evidence>
<name>A0A328U4Z2_9BACL</name>
<keyword evidence="1" id="KW-0732">Signal</keyword>
<keyword evidence="3" id="KW-1185">Reference proteome</keyword>
<dbReference type="AlphaFoldDB" id="A0A328U4Z2"/>
<accession>A0A328U4Z2</accession>
<evidence type="ECO:0000313" key="3">
    <source>
        <dbReference type="Proteomes" id="UP000249260"/>
    </source>
</evidence>
<reference evidence="2 3" key="1">
    <citation type="submission" date="2018-06" db="EMBL/GenBank/DDBJ databases">
        <title>Paenibacillus montanisoli sp. nov., isolated from mountain area soil.</title>
        <authorList>
            <person name="Wu M."/>
        </authorList>
    </citation>
    <scope>NUCLEOTIDE SEQUENCE [LARGE SCALE GENOMIC DNA]</scope>
    <source>
        <strain evidence="2 3">RA17</strain>
    </source>
</reference>
<dbReference type="EMBL" id="QLUW01000003">
    <property type="protein sequence ID" value="RAP75094.1"/>
    <property type="molecule type" value="Genomic_DNA"/>
</dbReference>